<dbReference type="CDD" id="cd00063">
    <property type="entry name" value="FN3"/>
    <property type="match status" value="1"/>
</dbReference>
<dbReference type="NCBIfam" id="TIGR04183">
    <property type="entry name" value="Por_Secre_tail"/>
    <property type="match status" value="1"/>
</dbReference>
<dbReference type="InterPro" id="IPR036116">
    <property type="entry name" value="FN3_sf"/>
</dbReference>
<dbReference type="EMBL" id="BAZW01000055">
    <property type="protein sequence ID" value="GAO31648.1"/>
    <property type="molecule type" value="Genomic_DNA"/>
</dbReference>
<dbReference type="Pfam" id="PF18962">
    <property type="entry name" value="Por_Secre_tail"/>
    <property type="match status" value="1"/>
</dbReference>
<dbReference type="Proteomes" id="UP000032900">
    <property type="component" value="Unassembled WGS sequence"/>
</dbReference>
<gene>
    <name evidence="2" type="ORF">JCM15548_14035</name>
</gene>
<dbReference type="InterPro" id="IPR013783">
    <property type="entry name" value="Ig-like_fold"/>
</dbReference>
<dbReference type="Gene3D" id="2.60.40.10">
    <property type="entry name" value="Immunoglobulins"/>
    <property type="match status" value="3"/>
</dbReference>
<name>A0A0E9M227_9BACT</name>
<evidence type="ECO:0000313" key="3">
    <source>
        <dbReference type="Proteomes" id="UP000032900"/>
    </source>
</evidence>
<dbReference type="SMART" id="SM00060">
    <property type="entry name" value="FN3"/>
    <property type="match status" value="1"/>
</dbReference>
<dbReference type="Pfam" id="PF07705">
    <property type="entry name" value="CARDB"/>
    <property type="match status" value="1"/>
</dbReference>
<dbReference type="InterPro" id="IPR012908">
    <property type="entry name" value="PGAP1-ab_dom-like"/>
</dbReference>
<dbReference type="OrthoDB" id="1081070at2"/>
<accession>A0A0E9M227</accession>
<evidence type="ECO:0000313" key="2">
    <source>
        <dbReference type="EMBL" id="GAO31648.1"/>
    </source>
</evidence>
<comment type="caution">
    <text evidence="2">The sequence shown here is derived from an EMBL/GenBank/DDBJ whole genome shotgun (WGS) entry which is preliminary data.</text>
</comment>
<dbReference type="STRING" id="1236989.JCM15548_14035"/>
<dbReference type="InterPro" id="IPR003961">
    <property type="entry name" value="FN3_dom"/>
</dbReference>
<organism evidence="2 3">
    <name type="scientific">Geofilum rubicundum JCM 15548</name>
    <dbReference type="NCBI Taxonomy" id="1236989"/>
    <lineage>
        <taxon>Bacteria</taxon>
        <taxon>Pseudomonadati</taxon>
        <taxon>Bacteroidota</taxon>
        <taxon>Bacteroidia</taxon>
        <taxon>Marinilabiliales</taxon>
        <taxon>Marinilabiliaceae</taxon>
        <taxon>Geofilum</taxon>
    </lineage>
</organism>
<dbReference type="Gene3D" id="3.40.50.1820">
    <property type="entry name" value="alpha/beta hydrolase"/>
    <property type="match status" value="1"/>
</dbReference>
<proteinExistence type="predicted"/>
<dbReference type="SUPFAM" id="SSF49265">
    <property type="entry name" value="Fibronectin type III"/>
    <property type="match status" value="1"/>
</dbReference>
<feature type="domain" description="Fibronectin type-III" evidence="1">
    <location>
        <begin position="1223"/>
        <end position="1313"/>
    </location>
</feature>
<dbReference type="Pfam" id="PF07819">
    <property type="entry name" value="PGAP1"/>
    <property type="match status" value="1"/>
</dbReference>
<dbReference type="InterPro" id="IPR029058">
    <property type="entry name" value="AB_hydrolase_fold"/>
</dbReference>
<dbReference type="InterPro" id="IPR026444">
    <property type="entry name" value="Secre_tail"/>
</dbReference>
<dbReference type="InterPro" id="IPR044060">
    <property type="entry name" value="Bacterial_rp_domain"/>
</dbReference>
<dbReference type="PROSITE" id="PS50853">
    <property type="entry name" value="FN3"/>
    <property type="match status" value="1"/>
</dbReference>
<keyword evidence="3" id="KW-1185">Reference proteome</keyword>
<reference evidence="2 3" key="1">
    <citation type="journal article" date="2015" name="Microbes Environ.">
        <title>Distribution and evolution of nitrogen fixation genes in the phylum bacteroidetes.</title>
        <authorList>
            <person name="Inoue J."/>
            <person name="Oshima K."/>
            <person name="Suda W."/>
            <person name="Sakamoto M."/>
            <person name="Iino T."/>
            <person name="Noda S."/>
            <person name="Hongoh Y."/>
            <person name="Hattori M."/>
            <person name="Ohkuma M."/>
        </authorList>
    </citation>
    <scope>NUCLEOTIDE SEQUENCE [LARGE SCALE GENOMIC DNA]</scope>
    <source>
        <strain evidence="2">JCM 15548</strain>
    </source>
</reference>
<protein>
    <recommendedName>
        <fullName evidence="1">Fibronectin type-III domain-containing protein</fullName>
    </recommendedName>
</protein>
<sequence length="1542" mass="173014">MDAQIWAGVNTMNGVVEIFVNWKRPPKPDLSVSNIRVDARTNPNNLNFQVGETVSINCNVWNVGGTPANTSRVGFYIKSSENNTDGTPFATGSVPVLNSNSFSPQQTFYTFTSNDVGSRYFVFEADHLNQIDESNKSNNVRSFGPFQVISPPNLDLSPLSYNFGNAEVFTEGNETEFTLSNNGATSVTGNIALRFNEHFKITSGGGSFNLTPGNSKTIRVEFQPNTTGSKTDFLRVFINGVTSHFTQSTLNGNSLTPPETIVGYSDIFTFDTRNIYSGGIFLKVIETDPDKNIVSKVGYRRNNLAGLITTESDNKYAMFDVDEEGTAFMTLPEYFDPGVFDINQIVLFNNNDEQIGHIDYSYSLKWEGMNTRHAIIFLHNDGEFFGGDKNDESRYFPYHKNSPSNPPGQTYNYYNTGEYPVSMLIPPHCNSCEPGGYRFPAQYDGKPVLFVHGLTGTFSHQDEAVQSQTSTKGDQVSYWFDTERKLNEMGPYHAWQFYYPNEDDLMHCGLMLGQTVEYLTSRYNQPLNFVAHSMGGLVTMEYLTTEGNYDSEKIGKVLLSMSPIHGSLGGNRNYRTNLGWWAQFVGQDGKAPAYRDLSIGSNFLHALHNREWPLELVENSIVVIGLTSKKYKLPELLHQEASEHSDGIVSFSSASLISKGIGLIGYYGNHDDGRYSKTLQNKSLLSGIIDAYIDDSKSFLNYSINEGAIELFINGEGEIIIGDGVNLNSLYSHRTDVNFQKGLTTLNLDEDYNDVLTLYAFEKLNPNREFLIYVLSSRNLKSPDSRYEYNKIGQFIKNKHSDFKNYYFTKTELTVSKEKISLFSLIAATIIGQQDFKYYGDVGFDIKDETYPLWITDDNDPYGYSSLFGFIEPKPLQHQFVHRSLLKSQRIKPSQQTPTKSLLVTPNNLNPTAEINVDNQTSYIEFLLFNDVLIFEGIDYAISLINPDGIALGMNSDGLSYNKNPHTGLSSISITNPIPGKWKVIPIIDITSVSEQRNIQFNTKANIESDIQLMSDINLMEFDLNQSIDLVCQLNVPEINLLDISKINAYIEIQHADNADSSPQMIVLNDAAKTGNTVQYLNSFNPDTTGNYFFSIIFTGVYDSFHFERALHGSFTVTNTTSQIAIPNQELNIYNRFVELPLPYYYYPAPGFENVSYEVWLDSITFNDDEYLFHYDPDNNVITLFVEEDAPMASAWLKVNCFDTTDSLVASTNFRIRYTAPGVPDLLSVVDLTASSARLNWVPRDTESIWDIIYGPPGFNPQTEGTLIENVSSYPHLIDNFSTGSSHEFYVRAVFEDIKGAWSWPANFTTNHTIYSQASGNGSISPNGEIEVSHLGFRTYNIVPDNHYHVSDVMVNGKSIGAVTSYTFDFVSGSHTIEAEFSINTYTINARVNELEGGRIIGAGNYEYGREVTLEAIAEDGYQFQYWVENDTQVSDNPVISFTSESNRTLTAWFTPITGLPGKSLNIIEVFPNPFNEIITIKNAGQIKQVTLVTPLGQVVLIRKLTGSYLETVPTLNLPVGLYLLKIEDRDGFQTVRKLIKN</sequence>
<dbReference type="GO" id="GO:0016788">
    <property type="term" value="F:hydrolase activity, acting on ester bonds"/>
    <property type="evidence" value="ECO:0007669"/>
    <property type="project" value="InterPro"/>
</dbReference>
<dbReference type="Pfam" id="PF18998">
    <property type="entry name" value="Flg_new_2"/>
    <property type="match status" value="1"/>
</dbReference>
<dbReference type="RefSeq" id="WP_062127882.1">
    <property type="nucleotide sequence ID" value="NZ_BAZW01000055.1"/>
</dbReference>
<evidence type="ECO:0000259" key="1">
    <source>
        <dbReference type="PROSITE" id="PS50853"/>
    </source>
</evidence>
<dbReference type="SUPFAM" id="SSF53474">
    <property type="entry name" value="alpha/beta-Hydrolases"/>
    <property type="match status" value="1"/>
</dbReference>
<dbReference type="InterPro" id="IPR011635">
    <property type="entry name" value="CARDB"/>
</dbReference>